<dbReference type="InterPro" id="IPR011990">
    <property type="entry name" value="TPR-like_helical_dom_sf"/>
</dbReference>
<organism evidence="3 4">
    <name type="scientific">Piscinibacter gummiphilus</name>
    <dbReference type="NCBI Taxonomy" id="946333"/>
    <lineage>
        <taxon>Bacteria</taxon>
        <taxon>Pseudomonadati</taxon>
        <taxon>Pseudomonadota</taxon>
        <taxon>Betaproteobacteria</taxon>
        <taxon>Burkholderiales</taxon>
        <taxon>Sphaerotilaceae</taxon>
        <taxon>Piscinibacter</taxon>
    </lineage>
</organism>
<evidence type="ECO:0000259" key="1">
    <source>
        <dbReference type="Pfam" id="PF00931"/>
    </source>
</evidence>
<name>A0A1W6LB30_9BURK</name>
<sequence length="816" mass="88773">MTTRVVGRGDTIEQLRQAVQRHRLVSIVGAGGIGKTTVAVSVAERATDAFPDGVWLVDFATLRDSALVPHSIAGATGLAVHSANIMPALCRFLRDRRMLLVLDNCEHMAAAIGDCVRQLLQEAPDVHVMATSRAALHVGGEHEHRLPGLAVPVASTGLNAEAALGYPAIELFVDRATDRLETFVFDDAAAPTVADICRSLDGIALAIELAAMRVDVFDVKGLQKQLSDRFRLLSGTRAGLERHRTLAATLDWSYGLLPPDEARLLRTISVFAGAFRAEGAATVGDTATGPARRMVAELASKSLLSVETDASGMSYRLLETTRAYGLERLAEAGEDAPVRRRHAEHVCGVLERAASEWGQQPSRDWGATYGSQLGDLRAALAWAGAEPEQQSLMIRLTSVGVLLWNHFSLTDESRAHLTRAIAALREAGREGSAVEMNLQFALAGAILYTRGVTSDARLAIAHALRLSMTLDDTDFHLRCLRLIGTMELFFGHHDAAIRTLESFLAIATAEDPSALAEGESHLGVGETFVGRIEDARLRMARLHAKHAQDFNDTRFARFQYSNSVNTLVVMCHAEWLTGRPDAAARTAETILVYGHQAAHELSLSIALAWNSLVYLWLGNVEESRRHAAMLDELVERHGIVTWTPIVTFCRGAVAAMEQPGRPEAITLLTRAVAQFRTHGHMARLPWYSAVLAEVLGQAGRFEEAEAVVGEARSLATSQNEKWCEPEVLRIQASIATARGRPEEAEPLLHAAIHLSQEIGALSWQLRATHDLARLWRARSRPVEAADLLTSVLARFSEGFGTPDLRAATGLLAELQR</sequence>
<dbReference type="SUPFAM" id="SSF48452">
    <property type="entry name" value="TPR-like"/>
    <property type="match status" value="1"/>
</dbReference>
<evidence type="ECO:0000313" key="3">
    <source>
        <dbReference type="EMBL" id="ARN21495.1"/>
    </source>
</evidence>
<dbReference type="InterPro" id="IPR002182">
    <property type="entry name" value="NB-ARC"/>
</dbReference>
<evidence type="ECO:0000313" key="4">
    <source>
        <dbReference type="Proteomes" id="UP000193427"/>
    </source>
</evidence>
<reference evidence="3 4" key="1">
    <citation type="submission" date="2016-04" db="EMBL/GenBank/DDBJ databases">
        <title>Complete genome sequence of natural rubber-degrading, novel Gram-negative bacterium, Rhizobacter gummiphilus strain NS21.</title>
        <authorList>
            <person name="Tabata M."/>
            <person name="Kasai D."/>
            <person name="Fukuda M."/>
        </authorList>
    </citation>
    <scope>NUCLEOTIDE SEQUENCE [LARGE SCALE GENOMIC DNA]</scope>
    <source>
        <strain evidence="3 4">NS21</strain>
    </source>
</reference>
<dbReference type="GO" id="GO:0043531">
    <property type="term" value="F:ADP binding"/>
    <property type="evidence" value="ECO:0007669"/>
    <property type="project" value="InterPro"/>
</dbReference>
<dbReference type="AlphaFoldDB" id="A0A1W6LB30"/>
<dbReference type="InterPro" id="IPR027417">
    <property type="entry name" value="P-loop_NTPase"/>
</dbReference>
<dbReference type="RefSeq" id="WP_085751784.1">
    <property type="nucleotide sequence ID" value="NZ_BSPR01000013.1"/>
</dbReference>
<feature type="domain" description="NB-ARC" evidence="1">
    <location>
        <begin position="13"/>
        <end position="109"/>
    </location>
</feature>
<dbReference type="InterPro" id="IPR058852">
    <property type="entry name" value="HTH_77"/>
</dbReference>
<dbReference type="Proteomes" id="UP000193427">
    <property type="component" value="Chromosome"/>
</dbReference>
<dbReference type="PANTHER" id="PTHR47691">
    <property type="entry name" value="REGULATOR-RELATED"/>
    <property type="match status" value="1"/>
</dbReference>
<dbReference type="KEGG" id="rgu:A4W93_17205"/>
<dbReference type="STRING" id="946333.A4W93_17205"/>
<gene>
    <name evidence="3" type="ORF">A4W93_17205</name>
</gene>
<protein>
    <submittedName>
        <fullName evidence="3">Uncharacterized protein</fullName>
    </submittedName>
</protein>
<evidence type="ECO:0000259" key="2">
    <source>
        <dbReference type="Pfam" id="PF25872"/>
    </source>
</evidence>
<dbReference type="Pfam" id="PF00931">
    <property type="entry name" value="NB-ARC"/>
    <property type="match status" value="1"/>
</dbReference>
<dbReference type="EMBL" id="CP015118">
    <property type="protein sequence ID" value="ARN21495.1"/>
    <property type="molecule type" value="Genomic_DNA"/>
</dbReference>
<dbReference type="Pfam" id="PF25872">
    <property type="entry name" value="HTH_77"/>
    <property type="match status" value="1"/>
</dbReference>
<dbReference type="SUPFAM" id="SSF52540">
    <property type="entry name" value="P-loop containing nucleoside triphosphate hydrolases"/>
    <property type="match status" value="1"/>
</dbReference>
<feature type="domain" description="Winged helix-turn-helix" evidence="2">
    <location>
        <begin position="259"/>
        <end position="330"/>
    </location>
</feature>
<dbReference type="Gene3D" id="3.40.50.300">
    <property type="entry name" value="P-loop containing nucleotide triphosphate hydrolases"/>
    <property type="match status" value="1"/>
</dbReference>
<dbReference type="PRINTS" id="PR00364">
    <property type="entry name" value="DISEASERSIST"/>
</dbReference>
<proteinExistence type="predicted"/>
<dbReference type="Gene3D" id="1.25.40.10">
    <property type="entry name" value="Tetratricopeptide repeat domain"/>
    <property type="match status" value="1"/>
</dbReference>
<keyword evidence="4" id="KW-1185">Reference proteome</keyword>
<accession>A0A1W6LB30</accession>
<dbReference type="PANTHER" id="PTHR47691:SF3">
    <property type="entry name" value="HTH-TYPE TRANSCRIPTIONAL REGULATOR RV0890C-RELATED"/>
    <property type="match status" value="1"/>
</dbReference>